<dbReference type="Gene3D" id="1.10.260.40">
    <property type="entry name" value="lambda repressor-like DNA-binding domains"/>
    <property type="match status" value="1"/>
</dbReference>
<organism evidence="3 4">
    <name type="scientific">Thomasclavelia spiroformis DSM 1552</name>
    <dbReference type="NCBI Taxonomy" id="428126"/>
    <lineage>
        <taxon>Bacteria</taxon>
        <taxon>Bacillati</taxon>
        <taxon>Bacillota</taxon>
        <taxon>Erysipelotrichia</taxon>
        <taxon>Erysipelotrichales</taxon>
        <taxon>Coprobacillaceae</taxon>
        <taxon>Thomasclavelia</taxon>
    </lineage>
</organism>
<dbReference type="SUPFAM" id="SSF89447">
    <property type="entry name" value="AbrB/MazE/MraZ-like"/>
    <property type="match status" value="1"/>
</dbReference>
<dbReference type="HOGENOM" id="CLU_133814_0_0_9"/>
<dbReference type="InterPro" id="IPR010982">
    <property type="entry name" value="Lambda_DNA-bd_dom_sf"/>
</dbReference>
<evidence type="ECO:0000313" key="3">
    <source>
        <dbReference type="EMBL" id="EDS74475.1"/>
    </source>
</evidence>
<dbReference type="InterPro" id="IPR007159">
    <property type="entry name" value="SpoVT-AbrB_dom"/>
</dbReference>
<protein>
    <submittedName>
        <fullName evidence="3">Transcriptional regulator, AbrB family</fullName>
    </submittedName>
</protein>
<evidence type="ECO:0000313" key="4">
    <source>
        <dbReference type="Proteomes" id="UP000004910"/>
    </source>
</evidence>
<gene>
    <name evidence="3" type="ORF">CLOSPI_02059</name>
</gene>
<feature type="domain" description="HTH cro/C1-type" evidence="2">
    <location>
        <begin position="15"/>
        <end position="69"/>
    </location>
</feature>
<dbReference type="CDD" id="cd00093">
    <property type="entry name" value="HTH_XRE"/>
    <property type="match status" value="1"/>
</dbReference>
<accession>B1C491</accession>
<dbReference type="Gene3D" id="2.10.260.10">
    <property type="match status" value="1"/>
</dbReference>
<reference evidence="3" key="2">
    <citation type="submission" date="2014-06" db="EMBL/GenBank/DDBJ databases">
        <title>Draft genome sequence of Clostridium spiroforme (DSM 1552).</title>
        <authorList>
            <person name="Sudarsanam P."/>
            <person name="Ley R."/>
            <person name="Guruge J."/>
            <person name="Turnbaugh P.J."/>
            <person name="Mahowald M."/>
            <person name="Liep D."/>
            <person name="Gordon J."/>
        </authorList>
    </citation>
    <scope>NUCLEOTIDE SEQUENCE</scope>
    <source>
        <strain evidence="3">DSM 1552</strain>
    </source>
</reference>
<name>B1C491_9FIRM</name>
<keyword evidence="4" id="KW-1185">Reference proteome</keyword>
<dbReference type="AlphaFoldDB" id="B1C491"/>
<dbReference type="EMBL" id="ABIK02000014">
    <property type="protein sequence ID" value="EDS74475.1"/>
    <property type="molecule type" value="Genomic_DNA"/>
</dbReference>
<reference evidence="3" key="1">
    <citation type="submission" date="2008-02" db="EMBL/GenBank/DDBJ databases">
        <authorList>
            <person name="Fulton L."/>
            <person name="Clifton S."/>
            <person name="Fulton B."/>
            <person name="Xu J."/>
            <person name="Minx P."/>
            <person name="Pepin K.H."/>
            <person name="Johnson M."/>
            <person name="Thiruvilangam P."/>
            <person name="Bhonagiri V."/>
            <person name="Nash W.E."/>
            <person name="Mardis E.R."/>
            <person name="Wilson R.K."/>
        </authorList>
    </citation>
    <scope>NUCLEOTIDE SEQUENCE [LARGE SCALE GENOMIC DNA]</scope>
    <source>
        <strain evidence="3">DSM 1552</strain>
    </source>
</reference>
<dbReference type="STRING" id="428126.CLOSPI_02059"/>
<dbReference type="Pfam" id="PF01381">
    <property type="entry name" value="HTH_3"/>
    <property type="match status" value="1"/>
</dbReference>
<evidence type="ECO:0000259" key="2">
    <source>
        <dbReference type="PROSITE" id="PS50943"/>
    </source>
</evidence>
<dbReference type="InterPro" id="IPR037914">
    <property type="entry name" value="SpoVT-AbrB_sf"/>
</dbReference>
<proteinExistence type="predicted"/>
<dbReference type="eggNOG" id="COG1476">
    <property type="taxonomic scope" value="Bacteria"/>
</dbReference>
<evidence type="ECO:0000256" key="1">
    <source>
        <dbReference type="ARBA" id="ARBA00023125"/>
    </source>
</evidence>
<sequence length="160" mass="17763">MKNMNNKKINLHSNLIFLRKANNMTLEEVANEINVSRQAVAKWENGDSVPDLINCVALADLYDVSVDDLLHYDGEKEEASIAPKGKHLFGTTVIGERGQIVIPKQARDLLGLKAGDTLVVLGDENPSTRGIALLPSELFMKATQEVMEAFYPKTNKENRK</sequence>
<dbReference type="GO" id="GO:0003677">
    <property type="term" value="F:DNA binding"/>
    <property type="evidence" value="ECO:0007669"/>
    <property type="project" value="UniProtKB-KW"/>
</dbReference>
<dbReference type="Proteomes" id="UP000004910">
    <property type="component" value="Unassembled WGS sequence"/>
</dbReference>
<dbReference type="SUPFAM" id="SSF47413">
    <property type="entry name" value="lambda repressor-like DNA-binding domains"/>
    <property type="match status" value="1"/>
</dbReference>
<comment type="caution">
    <text evidence="3">The sequence shown here is derived from an EMBL/GenBank/DDBJ whole genome shotgun (WGS) entry which is preliminary data.</text>
</comment>
<dbReference type="Pfam" id="PF04014">
    <property type="entry name" value="MazE_antitoxin"/>
    <property type="match status" value="1"/>
</dbReference>
<dbReference type="InterPro" id="IPR001387">
    <property type="entry name" value="Cro/C1-type_HTH"/>
</dbReference>
<dbReference type="SMART" id="SM00966">
    <property type="entry name" value="SpoVT_AbrB"/>
    <property type="match status" value="1"/>
</dbReference>
<dbReference type="PANTHER" id="PTHR46558">
    <property type="entry name" value="TRACRIPTIONAL REGULATORY PROTEIN-RELATED-RELATED"/>
    <property type="match status" value="1"/>
</dbReference>
<dbReference type="PROSITE" id="PS50943">
    <property type="entry name" value="HTH_CROC1"/>
    <property type="match status" value="1"/>
</dbReference>
<dbReference type="NCBIfam" id="TIGR01439">
    <property type="entry name" value="lp_hng_hel_AbrB"/>
    <property type="match status" value="1"/>
</dbReference>
<dbReference type="SMART" id="SM00530">
    <property type="entry name" value="HTH_XRE"/>
    <property type="match status" value="1"/>
</dbReference>
<dbReference type="PANTHER" id="PTHR46558:SF11">
    <property type="entry name" value="HTH-TYPE TRANSCRIPTIONAL REGULATOR XRE"/>
    <property type="match status" value="1"/>
</dbReference>
<keyword evidence="1" id="KW-0238">DNA-binding</keyword>